<dbReference type="CDD" id="cd00833">
    <property type="entry name" value="PKS"/>
    <property type="match status" value="1"/>
</dbReference>
<dbReference type="Gene3D" id="3.40.50.720">
    <property type="entry name" value="NAD(P)-binding Rossmann-like Domain"/>
    <property type="match status" value="1"/>
</dbReference>
<accession>A0AAW1U4S0</accession>
<comment type="similarity">
    <text evidence="2">Belongs to the thiolase-like superfamily. Beta-ketoacyl-ACP synthases family.</text>
</comment>
<dbReference type="InterPro" id="IPR016039">
    <property type="entry name" value="Thiolase-like"/>
</dbReference>
<dbReference type="SMART" id="SM00825">
    <property type="entry name" value="PKS_KS"/>
    <property type="match status" value="1"/>
</dbReference>
<dbReference type="Pfam" id="PF16197">
    <property type="entry name" value="KAsynt_C_assoc"/>
    <property type="match status" value="1"/>
</dbReference>
<comment type="caution">
    <text evidence="5">The sequence shown here is derived from an EMBL/GenBank/DDBJ whole genome shotgun (WGS) entry which is preliminary data.</text>
</comment>
<name>A0AAW1U4S0_9CUCU</name>
<dbReference type="GO" id="GO:0004312">
    <property type="term" value="F:fatty acid synthase activity"/>
    <property type="evidence" value="ECO:0007669"/>
    <property type="project" value="TreeGrafter"/>
</dbReference>
<feature type="domain" description="Ketosynthase family 3 (KS3)" evidence="3">
    <location>
        <begin position="1"/>
        <end position="228"/>
    </location>
</feature>
<dbReference type="InterPro" id="IPR042104">
    <property type="entry name" value="PKS_dehydratase_sf"/>
</dbReference>
<dbReference type="Gene3D" id="3.40.47.10">
    <property type="match status" value="1"/>
</dbReference>
<dbReference type="InterPro" id="IPR049900">
    <property type="entry name" value="PKS_mFAS_DH"/>
</dbReference>
<dbReference type="PROSITE" id="PS52004">
    <property type="entry name" value="KS3_2"/>
    <property type="match status" value="1"/>
</dbReference>
<dbReference type="InterPro" id="IPR016035">
    <property type="entry name" value="Acyl_Trfase/lysoPLipase"/>
</dbReference>
<feature type="active site" description="Proton acceptor; for dehydratase activity" evidence="1">
    <location>
        <position position="577"/>
    </location>
</feature>
<dbReference type="InterPro" id="IPR014031">
    <property type="entry name" value="Ketoacyl_synth_C"/>
</dbReference>
<dbReference type="SUPFAM" id="SSF53901">
    <property type="entry name" value="Thiolase-like"/>
    <property type="match status" value="1"/>
</dbReference>
<evidence type="ECO:0000256" key="2">
    <source>
        <dbReference type="RuleBase" id="RU003694"/>
    </source>
</evidence>
<dbReference type="Gene3D" id="3.30.70.3290">
    <property type="match status" value="2"/>
</dbReference>
<dbReference type="InterPro" id="IPR014030">
    <property type="entry name" value="Ketoacyl_synth_N"/>
</dbReference>
<proteinExistence type="inferred from homology"/>
<dbReference type="Pfam" id="PF00109">
    <property type="entry name" value="ketoacyl-synt"/>
    <property type="match status" value="1"/>
</dbReference>
<dbReference type="AlphaFoldDB" id="A0AAW1U4S0"/>
<dbReference type="InterPro" id="IPR001227">
    <property type="entry name" value="Ac_transferase_dom_sf"/>
</dbReference>
<dbReference type="PANTHER" id="PTHR43775:SF23">
    <property type="entry name" value="FATTY ACID SYNTHASE 3"/>
    <property type="match status" value="1"/>
</dbReference>
<dbReference type="SUPFAM" id="SSF50129">
    <property type="entry name" value="GroES-like"/>
    <property type="match status" value="1"/>
</dbReference>
<gene>
    <name evidence="5" type="ORF">WA026_011057</name>
</gene>
<dbReference type="InterPro" id="IPR049391">
    <property type="entry name" value="FAS_pseudo-KR"/>
</dbReference>
<dbReference type="Pfam" id="PF02801">
    <property type="entry name" value="Ketoacyl-synt_C"/>
    <property type="match status" value="1"/>
</dbReference>
<dbReference type="Proteomes" id="UP001431783">
    <property type="component" value="Unassembled WGS sequence"/>
</dbReference>
<dbReference type="Gene3D" id="3.90.180.10">
    <property type="entry name" value="Medium-chain alcohol dehydrogenases, catalytic domain"/>
    <property type="match status" value="1"/>
</dbReference>
<dbReference type="Gene3D" id="3.40.366.10">
    <property type="entry name" value="Malonyl-Coenzyme A Acyl Carrier Protein, domain 2"/>
    <property type="match status" value="1"/>
</dbReference>
<feature type="domain" description="PKS/mFAS DH" evidence="4">
    <location>
        <begin position="540"/>
        <end position="809"/>
    </location>
</feature>
<evidence type="ECO:0000313" key="5">
    <source>
        <dbReference type="EMBL" id="KAK9875955.1"/>
    </source>
</evidence>
<feature type="active site" description="Proton donor; for dehydratase activity" evidence="1">
    <location>
        <position position="733"/>
    </location>
</feature>
<dbReference type="PROSITE" id="PS52019">
    <property type="entry name" value="PKS_MFAS_DH"/>
    <property type="match status" value="1"/>
</dbReference>
<dbReference type="Gene3D" id="3.10.129.110">
    <property type="entry name" value="Polyketide synthase dehydratase"/>
    <property type="match status" value="1"/>
</dbReference>
<evidence type="ECO:0000259" key="3">
    <source>
        <dbReference type="PROSITE" id="PS52004"/>
    </source>
</evidence>
<dbReference type="PANTHER" id="PTHR43775">
    <property type="entry name" value="FATTY ACID SYNTHASE"/>
    <property type="match status" value="1"/>
</dbReference>
<evidence type="ECO:0000259" key="4">
    <source>
        <dbReference type="PROSITE" id="PS52019"/>
    </source>
</evidence>
<dbReference type="EMBL" id="JARQZJ010000035">
    <property type="protein sequence ID" value="KAK9875955.1"/>
    <property type="molecule type" value="Genomic_DNA"/>
</dbReference>
<dbReference type="InterPro" id="IPR020841">
    <property type="entry name" value="PKS_Beta-ketoAc_synthase_dom"/>
</dbReference>
<feature type="region of interest" description="N-terminal hotdog fold" evidence="1">
    <location>
        <begin position="540"/>
        <end position="667"/>
    </location>
</feature>
<organism evidence="5 6">
    <name type="scientific">Henosepilachna vigintioctopunctata</name>
    <dbReference type="NCBI Taxonomy" id="420089"/>
    <lineage>
        <taxon>Eukaryota</taxon>
        <taxon>Metazoa</taxon>
        <taxon>Ecdysozoa</taxon>
        <taxon>Arthropoda</taxon>
        <taxon>Hexapoda</taxon>
        <taxon>Insecta</taxon>
        <taxon>Pterygota</taxon>
        <taxon>Neoptera</taxon>
        <taxon>Endopterygota</taxon>
        <taxon>Coleoptera</taxon>
        <taxon>Polyphaga</taxon>
        <taxon>Cucujiformia</taxon>
        <taxon>Coccinelloidea</taxon>
        <taxon>Coccinellidae</taxon>
        <taxon>Epilachninae</taxon>
        <taxon>Epilachnini</taxon>
        <taxon>Henosepilachna</taxon>
    </lineage>
</organism>
<dbReference type="InterPro" id="IPR011032">
    <property type="entry name" value="GroES-like_sf"/>
</dbReference>
<protein>
    <submittedName>
        <fullName evidence="5">Uncharacterized protein</fullName>
    </submittedName>
</protein>
<sequence>MALVASGNLLLQSSITLSFSRLGVLSPDGCCKSFDEDRNGYVRSEGVACIILQKAKDSRRIYAKIVHAKTNVDGFKELGITYPSWRMQQRLLEEIYTECDVDPSEVCYVEAHGTGTRVGDTQEGRAIDSVFCTNRRNTPLLVGTVKSNSGHTEANAGLSGLIKCIFAMETGYIPPNLHFNKPCREIVGLMEGRMKIVTEKTPFPNTNGYMAINSFGFGGANAHVLLEWNHKVKINGGRPADDIPRLVCVSGRTNEAISTLLDPLNESLDADYVQLLHEIFKKNIDNHNHRGYALVSKSGMVLNSCETYSGVKPKLLLIFGVFGNSWRSVLEQLSKLPSFEKTIQTIQKILINKRPDLLRFLNFRSLHSSKNNYLGTVILQLGIIELLRNLNIQPDAIFGHTTGKIACAYFEGFFTLEQALLIALQEANERQSVKIFNGASYEMNFDNKESVLRSGDNGTVVLKIGFGRSSNWMNSARNSSSYLLSFTHGKEKDGLIQFLQILGILYQRGFNPQIQNLYPKINYPVSRGTPTISDKIKWHHSQNWPVRRSLCKKMMQEDQKMFEVFPNNENWIYLNGHVIDGRELFPATGYVIMTWEAFADTKRTNKENIAVVIENCRFIRATTLNEKIDFTVGIHKDLEILKLSSVEVNEGGASIVSGKIGLLENDDKVRQLSNLPSEERNRQAISMDSNDFYKELRLRGYQYKESFRLIHSCSSDAAEAYIKWTGNWVTFMDNMLQMKLLQYNTRQLFLPIGLQRIIIDPKKHLEYVNSFGENPVVPVYNYKELGLIRCGGIEISGFIGSSLSRRREISPTLEMNKFVPNETTTTLIESIRINIQIVAENIRSLKLNIVEVGLVEGATLLAPLMVEVFADIPQISGNIKVLTTEIMQIKDVTVDNYSQLSSETDCHLIVGTNILKQHNTLQDAIRALKENGFVLSREDLDFDPLKLEHVNVSGIEAITIHTTEKEKLFLVRKSAPSNETDVIEISETDGEFKWLGDLKRVIDRTKHLVLYAQNEDNNGLLGFYNCLRKEVGDTTVQCFLIYGSDAPSFDMNHSFYRKQQSKKMSVNIYKNGKWGTYRYLILQDLEVESDHSILFQTVNDDISTLKFVEGPLNSMSELPPGKTIVHVYYSAMNFKDIMFASGRLHADMNTSKRHDILSLGIEFVGRDPSGKRVMGLSPSSISPLIAVNSDELLVIPDRWSMEEAATLPVIYGTILYALLETDHLTELKKLKIINRC</sequence>
<dbReference type="InterPro" id="IPR032821">
    <property type="entry name" value="PKS_assoc"/>
</dbReference>
<evidence type="ECO:0000313" key="6">
    <source>
        <dbReference type="Proteomes" id="UP001431783"/>
    </source>
</evidence>
<feature type="region of interest" description="C-terminal hotdog fold" evidence="1">
    <location>
        <begin position="684"/>
        <end position="809"/>
    </location>
</feature>
<evidence type="ECO:0000256" key="1">
    <source>
        <dbReference type="PROSITE-ProRule" id="PRU01363"/>
    </source>
</evidence>
<dbReference type="InterPro" id="IPR050091">
    <property type="entry name" value="PKS_NRPS_Biosynth_Enz"/>
</dbReference>
<dbReference type="SUPFAM" id="SSF52151">
    <property type="entry name" value="FabD/lysophospholipase-like"/>
    <property type="match status" value="1"/>
</dbReference>
<keyword evidence="2" id="KW-0808">Transferase</keyword>
<dbReference type="Pfam" id="PF21149">
    <property type="entry name" value="FAS_pseudo-KR"/>
    <property type="match status" value="1"/>
</dbReference>
<dbReference type="GO" id="GO:0006633">
    <property type="term" value="P:fatty acid biosynthetic process"/>
    <property type="evidence" value="ECO:0007669"/>
    <property type="project" value="TreeGrafter"/>
</dbReference>
<reference evidence="5 6" key="1">
    <citation type="submission" date="2023-03" db="EMBL/GenBank/DDBJ databases">
        <title>Genome insight into feeding habits of ladybird beetles.</title>
        <authorList>
            <person name="Li H.-S."/>
            <person name="Huang Y.-H."/>
            <person name="Pang H."/>
        </authorList>
    </citation>
    <scope>NUCLEOTIDE SEQUENCE [LARGE SCALE GENOMIC DNA]</scope>
    <source>
        <strain evidence="5">SYSU_2023b</strain>
        <tissue evidence="5">Whole body</tissue>
    </source>
</reference>
<keyword evidence="6" id="KW-1185">Reference proteome</keyword>